<dbReference type="CDD" id="cd01335">
    <property type="entry name" value="Radical_SAM"/>
    <property type="match status" value="1"/>
</dbReference>
<evidence type="ECO:0000259" key="7">
    <source>
        <dbReference type="PROSITE" id="PS51918"/>
    </source>
</evidence>
<comment type="cofactor">
    <cofactor evidence="1">
        <name>[4Fe-4S] cluster</name>
        <dbReference type="ChEBI" id="CHEBI:49883"/>
    </cofactor>
</comment>
<dbReference type="PANTHER" id="PTHR30352:SF13">
    <property type="entry name" value="GLYCYL-RADICAL ENZYME ACTIVATING ENZYME YJJW-RELATED"/>
    <property type="match status" value="1"/>
</dbReference>
<gene>
    <name evidence="8" type="ORF">ABVT11_05520</name>
</gene>
<evidence type="ECO:0000256" key="1">
    <source>
        <dbReference type="ARBA" id="ARBA00001966"/>
    </source>
</evidence>
<dbReference type="InterPro" id="IPR034457">
    <property type="entry name" value="Organic_radical-activating"/>
</dbReference>
<dbReference type="RefSeq" id="WP_345924514.1">
    <property type="nucleotide sequence ID" value="NZ_JBDIVF010000001.1"/>
</dbReference>
<dbReference type="InterPro" id="IPR013785">
    <property type="entry name" value="Aldolase_TIM"/>
</dbReference>
<evidence type="ECO:0000256" key="6">
    <source>
        <dbReference type="ARBA" id="ARBA00023014"/>
    </source>
</evidence>
<dbReference type="Proteomes" id="UP001548590">
    <property type="component" value="Unassembled WGS sequence"/>
</dbReference>
<dbReference type="SFLD" id="SFLDG01094">
    <property type="entry name" value="Uncharacterised_Radical_SAM_Su"/>
    <property type="match status" value="1"/>
</dbReference>
<protein>
    <submittedName>
        <fullName evidence="8">Anaerobic ribonucleoside-triphosphate reductase activating protein</fullName>
    </submittedName>
</protein>
<evidence type="ECO:0000256" key="2">
    <source>
        <dbReference type="ARBA" id="ARBA00022485"/>
    </source>
</evidence>
<dbReference type="PANTHER" id="PTHR30352">
    <property type="entry name" value="PYRUVATE FORMATE-LYASE-ACTIVATING ENZYME"/>
    <property type="match status" value="1"/>
</dbReference>
<keyword evidence="9" id="KW-1185">Reference proteome</keyword>
<dbReference type="Gene3D" id="3.20.20.70">
    <property type="entry name" value="Aldolase class I"/>
    <property type="match status" value="1"/>
</dbReference>
<dbReference type="SUPFAM" id="SSF102114">
    <property type="entry name" value="Radical SAM enzymes"/>
    <property type="match status" value="1"/>
</dbReference>
<keyword evidence="5" id="KW-0408">Iron</keyword>
<feature type="domain" description="Radical SAM core" evidence="7">
    <location>
        <begin position="26"/>
        <end position="247"/>
    </location>
</feature>
<keyword evidence="6" id="KW-0411">Iron-sulfur</keyword>
<dbReference type="Pfam" id="PF04055">
    <property type="entry name" value="Radical_SAM"/>
    <property type="match status" value="1"/>
</dbReference>
<keyword evidence="4" id="KW-0479">Metal-binding</keyword>
<dbReference type="InterPro" id="IPR058240">
    <property type="entry name" value="rSAM_sf"/>
</dbReference>
<dbReference type="InterPro" id="IPR012840">
    <property type="entry name" value="NrdG2"/>
</dbReference>
<proteinExistence type="predicted"/>
<reference evidence="8 9" key="1">
    <citation type="submission" date="2024-07" db="EMBL/GenBank/DDBJ databases">
        <title>Uliginosibacterium paludis KCTC:42655.</title>
        <authorList>
            <person name="Kim M.K."/>
        </authorList>
    </citation>
    <scope>NUCLEOTIDE SEQUENCE [LARGE SCALE GENOMIC DNA]</scope>
    <source>
        <strain evidence="8 9">KCTC 42655</strain>
    </source>
</reference>
<evidence type="ECO:0000313" key="8">
    <source>
        <dbReference type="EMBL" id="MET1489275.1"/>
    </source>
</evidence>
<dbReference type="NCBIfam" id="TIGR02495">
    <property type="entry name" value="NrdG2"/>
    <property type="match status" value="1"/>
</dbReference>
<evidence type="ECO:0000256" key="3">
    <source>
        <dbReference type="ARBA" id="ARBA00022691"/>
    </source>
</evidence>
<dbReference type="PROSITE" id="PS51918">
    <property type="entry name" value="RADICAL_SAM"/>
    <property type="match status" value="1"/>
</dbReference>
<accession>A0ABV2CMY9</accession>
<evidence type="ECO:0000256" key="4">
    <source>
        <dbReference type="ARBA" id="ARBA00022723"/>
    </source>
</evidence>
<name>A0ABV2CMY9_9RHOO</name>
<organism evidence="8 9">
    <name type="scientific">Uliginosibacterium paludis</name>
    <dbReference type="NCBI Taxonomy" id="1615952"/>
    <lineage>
        <taxon>Bacteria</taxon>
        <taxon>Pseudomonadati</taxon>
        <taxon>Pseudomonadota</taxon>
        <taxon>Betaproteobacteria</taxon>
        <taxon>Rhodocyclales</taxon>
        <taxon>Zoogloeaceae</taxon>
        <taxon>Uliginosibacterium</taxon>
    </lineage>
</organism>
<keyword evidence="2" id="KW-0004">4Fe-4S</keyword>
<dbReference type="SFLD" id="SFLDS00029">
    <property type="entry name" value="Radical_SAM"/>
    <property type="match status" value="1"/>
</dbReference>
<dbReference type="EMBL" id="JBEWLZ010000002">
    <property type="protein sequence ID" value="MET1489275.1"/>
    <property type="molecule type" value="Genomic_DNA"/>
</dbReference>
<sequence length="249" mass="27159">MPTHDEAHAAWQARLLTASFDPDACHDWPGRRCATIYLLGCPWRCVYCHNPRLQTRRRQSGGPDWGQISRELESLRGEISGVVFSGGEPTADAALPEALAAVRAMGFPVGLHTSGAYPERLERVLPLLDWIGFDLKADYEGYEAVTATPGSAARATRSARLVVASGVTHEFRLTWHHEALNEDSARLAAHFAHHLGARHFVLQTFRREGVDNPALAAASEPPASLIRECAGLFGDAFTLRREICGLAGA</sequence>
<evidence type="ECO:0000256" key="5">
    <source>
        <dbReference type="ARBA" id="ARBA00023004"/>
    </source>
</evidence>
<comment type="caution">
    <text evidence="8">The sequence shown here is derived from an EMBL/GenBank/DDBJ whole genome shotgun (WGS) entry which is preliminary data.</text>
</comment>
<evidence type="ECO:0000313" key="9">
    <source>
        <dbReference type="Proteomes" id="UP001548590"/>
    </source>
</evidence>
<dbReference type="InterPro" id="IPR007197">
    <property type="entry name" value="rSAM"/>
</dbReference>
<keyword evidence="3" id="KW-0949">S-adenosyl-L-methionine</keyword>